<proteinExistence type="predicted"/>
<comment type="caution">
    <text evidence="2">The sequence shown here is derived from an EMBL/GenBank/DDBJ whole genome shotgun (WGS) entry which is preliminary data.</text>
</comment>
<reference evidence="2" key="1">
    <citation type="journal article" date="2022" name="Int. J. Mol. Sci.">
        <title>Draft Genome of Tanacetum Coccineum: Genomic Comparison of Closely Related Tanacetum-Family Plants.</title>
        <authorList>
            <person name="Yamashiro T."/>
            <person name="Shiraishi A."/>
            <person name="Nakayama K."/>
            <person name="Satake H."/>
        </authorList>
    </citation>
    <scope>NUCLEOTIDE SEQUENCE</scope>
</reference>
<feature type="compositionally biased region" description="Basic and acidic residues" evidence="1">
    <location>
        <begin position="278"/>
        <end position="295"/>
    </location>
</feature>
<evidence type="ECO:0000313" key="3">
    <source>
        <dbReference type="Proteomes" id="UP001151760"/>
    </source>
</evidence>
<keyword evidence="3" id="KW-1185">Reference proteome</keyword>
<feature type="compositionally biased region" description="Basic residues" evidence="1">
    <location>
        <begin position="261"/>
        <end position="277"/>
    </location>
</feature>
<evidence type="ECO:0000256" key="1">
    <source>
        <dbReference type="SAM" id="MobiDB-lite"/>
    </source>
</evidence>
<name>A0ABQ5GRZ2_9ASTR</name>
<protein>
    <submittedName>
        <fullName evidence="2">Uncharacterized protein</fullName>
    </submittedName>
</protein>
<dbReference type="EMBL" id="BQNB010018803">
    <property type="protein sequence ID" value="GJT78448.1"/>
    <property type="molecule type" value="Genomic_DNA"/>
</dbReference>
<evidence type="ECO:0000313" key="2">
    <source>
        <dbReference type="EMBL" id="GJT78448.1"/>
    </source>
</evidence>
<sequence>MVYQLTKFHVQRVDMVINPPWNLPFLGAKGLTSPEQTATDPKPRTYKEETPTKLIEDLGSGKKGEKEISTADVLVSTAGAEVSTTTHDVSIVAAALVHIRRSASMAKDKGKAIMQEPEPIMKLKKRDQVQMSVDEELARKVQEEEQAKAMAEQEQERINFKAALELQRQLNKREEVPVEATQFQTISWSDPVVLRYHALQNRPYSVAEVRKNMVMYLKNQAGYKQSFFKGMKYEEIRPIFEKVWDQTHTFVPIDSEDKEKGSKKKAGGSRKKTLAKKRAGEKQSDQSAKRQKTKYDTKKEELKAYLDIVPGEEFAMDFESLATKADGSSKNYKIFSEKLDDFDKQDILDLHRLVKARYMTSSLKGYDLMLWGDLKILFEPDEEDEISITHNSCNLIVAKSDSTDEVRDEIDELVTLYSHMFGTIGI</sequence>
<organism evidence="2 3">
    <name type="scientific">Tanacetum coccineum</name>
    <dbReference type="NCBI Taxonomy" id="301880"/>
    <lineage>
        <taxon>Eukaryota</taxon>
        <taxon>Viridiplantae</taxon>
        <taxon>Streptophyta</taxon>
        <taxon>Embryophyta</taxon>
        <taxon>Tracheophyta</taxon>
        <taxon>Spermatophyta</taxon>
        <taxon>Magnoliopsida</taxon>
        <taxon>eudicotyledons</taxon>
        <taxon>Gunneridae</taxon>
        <taxon>Pentapetalae</taxon>
        <taxon>asterids</taxon>
        <taxon>campanulids</taxon>
        <taxon>Asterales</taxon>
        <taxon>Asteraceae</taxon>
        <taxon>Asteroideae</taxon>
        <taxon>Anthemideae</taxon>
        <taxon>Anthemidinae</taxon>
        <taxon>Tanacetum</taxon>
    </lineage>
</organism>
<gene>
    <name evidence="2" type="ORF">Tco_1045173</name>
</gene>
<reference evidence="2" key="2">
    <citation type="submission" date="2022-01" db="EMBL/GenBank/DDBJ databases">
        <authorList>
            <person name="Yamashiro T."/>
            <person name="Shiraishi A."/>
            <person name="Satake H."/>
            <person name="Nakayama K."/>
        </authorList>
    </citation>
    <scope>NUCLEOTIDE SEQUENCE</scope>
</reference>
<feature type="region of interest" description="Disordered" evidence="1">
    <location>
        <begin position="255"/>
        <end position="295"/>
    </location>
</feature>
<accession>A0ABQ5GRZ2</accession>
<dbReference type="Proteomes" id="UP001151760">
    <property type="component" value="Unassembled WGS sequence"/>
</dbReference>